<dbReference type="EMBL" id="QLMA01000008">
    <property type="protein sequence ID" value="RAJ76594.1"/>
    <property type="molecule type" value="Genomic_DNA"/>
</dbReference>
<evidence type="ECO:0000313" key="3">
    <source>
        <dbReference type="Proteomes" id="UP000249819"/>
    </source>
</evidence>
<sequence length="449" mass="50485">MAYTFLLMYRKVILFTIGTLLCCSIHAVGQGLPYKQDLDTLLHALQDNYPSLYRFHTPAEIKRMYHTYAQQINATTSRRDCYKLTKYFLSSLQDGHLGCTPPDTLKKLFDEEEKIFPVAMVFLAGKAYVDCDPSGKLPVGTEILSINEKPVAGIVEKLFQYIVSDGEINSKKYRILDRNFSFYYQLVYGPHAGYHITYRDIRGAVAMVDIYGETRSHLSCTNHLQPADTPLLVFSYPQPHTALLTIRTFAQDDLEAAGLDFAHFLDSAFHQLQQQDIKALIIDVRGNGGGRDVYGALLYAYLTDRPFRYYAQLSTTSRLLTAADHPNLAMQQPQAANFKGKVFLLTDGLSFSVTSEFCAVVRSHRRALFIGTETGGGYCGNTSGSFKEVLLPYSHISVAFPTVRYTMAVQDNGKMKRGIIPDYEVTPTIGQLISHRDMALELALEKCQF</sequence>
<dbReference type="GO" id="GO:0030288">
    <property type="term" value="C:outer membrane-bounded periplasmic space"/>
    <property type="evidence" value="ECO:0007669"/>
    <property type="project" value="TreeGrafter"/>
</dbReference>
<comment type="caution">
    <text evidence="2">The sequence shown here is derived from an EMBL/GenBank/DDBJ whole genome shotgun (WGS) entry which is preliminary data.</text>
</comment>
<dbReference type="Gene3D" id="3.30.750.44">
    <property type="match status" value="1"/>
</dbReference>
<accession>A0A327VQ87</accession>
<gene>
    <name evidence="2" type="ORF">CLV59_108113</name>
</gene>
<evidence type="ECO:0000259" key="1">
    <source>
        <dbReference type="Pfam" id="PF03572"/>
    </source>
</evidence>
<dbReference type="OrthoDB" id="5480566at2"/>
<reference evidence="2 3" key="1">
    <citation type="submission" date="2018-06" db="EMBL/GenBank/DDBJ databases">
        <title>Genomic Encyclopedia of Archaeal and Bacterial Type Strains, Phase II (KMG-II): from individual species to whole genera.</title>
        <authorList>
            <person name="Goeker M."/>
        </authorList>
    </citation>
    <scope>NUCLEOTIDE SEQUENCE [LARGE SCALE GENOMIC DNA]</scope>
    <source>
        <strain evidence="2 3">DSM 29821</strain>
    </source>
</reference>
<protein>
    <submittedName>
        <fullName evidence="2">Peptidase S41-like protein</fullName>
    </submittedName>
</protein>
<dbReference type="AlphaFoldDB" id="A0A327VQ87"/>
<dbReference type="SUPFAM" id="SSF52096">
    <property type="entry name" value="ClpP/crotonase"/>
    <property type="match status" value="1"/>
</dbReference>
<dbReference type="PANTHER" id="PTHR32060:SF30">
    <property type="entry name" value="CARBOXY-TERMINAL PROCESSING PROTEASE CTPA"/>
    <property type="match status" value="1"/>
</dbReference>
<dbReference type="Proteomes" id="UP000249819">
    <property type="component" value="Unassembled WGS sequence"/>
</dbReference>
<dbReference type="GO" id="GO:0008236">
    <property type="term" value="F:serine-type peptidase activity"/>
    <property type="evidence" value="ECO:0007669"/>
    <property type="project" value="InterPro"/>
</dbReference>
<dbReference type="InterPro" id="IPR005151">
    <property type="entry name" value="Tail-specific_protease"/>
</dbReference>
<dbReference type="InterPro" id="IPR029045">
    <property type="entry name" value="ClpP/crotonase-like_dom_sf"/>
</dbReference>
<organism evidence="2 3">
    <name type="scientific">Chitinophaga dinghuensis</name>
    <dbReference type="NCBI Taxonomy" id="1539050"/>
    <lineage>
        <taxon>Bacteria</taxon>
        <taxon>Pseudomonadati</taxon>
        <taxon>Bacteroidota</taxon>
        <taxon>Chitinophagia</taxon>
        <taxon>Chitinophagales</taxon>
        <taxon>Chitinophagaceae</taxon>
        <taxon>Chitinophaga</taxon>
    </lineage>
</organism>
<dbReference type="GO" id="GO:0006508">
    <property type="term" value="P:proteolysis"/>
    <property type="evidence" value="ECO:0007669"/>
    <property type="project" value="InterPro"/>
</dbReference>
<dbReference type="Gene3D" id="3.90.226.10">
    <property type="entry name" value="2-enoyl-CoA Hydratase, Chain A, domain 1"/>
    <property type="match status" value="1"/>
</dbReference>
<dbReference type="Pfam" id="PF03572">
    <property type="entry name" value="Peptidase_S41"/>
    <property type="match status" value="1"/>
</dbReference>
<name>A0A327VQ87_9BACT</name>
<evidence type="ECO:0000313" key="2">
    <source>
        <dbReference type="EMBL" id="RAJ76594.1"/>
    </source>
</evidence>
<dbReference type="PANTHER" id="PTHR32060">
    <property type="entry name" value="TAIL-SPECIFIC PROTEASE"/>
    <property type="match status" value="1"/>
</dbReference>
<dbReference type="GO" id="GO:0007165">
    <property type="term" value="P:signal transduction"/>
    <property type="evidence" value="ECO:0007669"/>
    <property type="project" value="TreeGrafter"/>
</dbReference>
<proteinExistence type="predicted"/>
<feature type="domain" description="Tail specific protease" evidence="1">
    <location>
        <begin position="241"/>
        <end position="425"/>
    </location>
</feature>
<keyword evidence="3" id="KW-1185">Reference proteome</keyword>
<dbReference type="GO" id="GO:0004175">
    <property type="term" value="F:endopeptidase activity"/>
    <property type="evidence" value="ECO:0007669"/>
    <property type="project" value="TreeGrafter"/>
</dbReference>